<name>A0ABS5HGY4_9BACT</name>
<dbReference type="PANTHER" id="PTHR10683:SF31">
    <property type="entry name" value="TRANSALDOLASE"/>
    <property type="match status" value="1"/>
</dbReference>
<dbReference type="InterPro" id="IPR018225">
    <property type="entry name" value="Transaldolase_AS"/>
</dbReference>
<keyword evidence="7 11" id="KW-0808">Transferase</keyword>
<reference evidence="12 13" key="1">
    <citation type="submission" date="2021-04" db="EMBL/GenBank/DDBJ databases">
        <title>Molecular and phenotypic characterization and identification of bacterial isolates recovered from the Anatolian ground squirrels (Spermophilus xanthoprymnus) and which have the potential to form a new species in the Campylobacter genus.</title>
        <authorList>
            <person name="Aydin F."/>
            <person name="Abay S."/>
            <person name="Kayman T."/>
            <person name="Karakaya E."/>
            <person name="Mustak H.K."/>
            <person name="Mustak I.B."/>
            <person name="Bilgin N."/>
            <person name="Duzler A."/>
            <person name="Sahin O."/>
            <person name="Guran O."/>
            <person name="Saticioglu I.B."/>
        </authorList>
    </citation>
    <scope>NUCLEOTIDE SEQUENCE [LARGE SCALE GENOMIC DNA]</scope>
    <source>
        <strain evidence="13">faydin-G24</strain>
    </source>
</reference>
<dbReference type="GO" id="GO:0004801">
    <property type="term" value="F:transaldolase activity"/>
    <property type="evidence" value="ECO:0007669"/>
    <property type="project" value="UniProtKB-EC"/>
</dbReference>
<evidence type="ECO:0000313" key="12">
    <source>
        <dbReference type="EMBL" id="MBR8463541.1"/>
    </source>
</evidence>
<dbReference type="NCBIfam" id="TIGR00876">
    <property type="entry name" value="tal_mycobact"/>
    <property type="match status" value="1"/>
</dbReference>
<dbReference type="EC" id="2.2.1.2" evidence="5 11"/>
<comment type="catalytic activity">
    <reaction evidence="10 11">
        <text>D-sedoheptulose 7-phosphate + D-glyceraldehyde 3-phosphate = D-erythrose 4-phosphate + beta-D-fructose 6-phosphate</text>
        <dbReference type="Rhea" id="RHEA:17053"/>
        <dbReference type="ChEBI" id="CHEBI:16897"/>
        <dbReference type="ChEBI" id="CHEBI:57483"/>
        <dbReference type="ChEBI" id="CHEBI:57634"/>
        <dbReference type="ChEBI" id="CHEBI:59776"/>
        <dbReference type="EC" id="2.2.1.2"/>
    </reaction>
</comment>
<protein>
    <recommendedName>
        <fullName evidence="5 11">Transaldolase</fullName>
        <ecNumber evidence="5 11">2.2.1.2</ecNumber>
    </recommendedName>
</protein>
<dbReference type="InterPro" id="IPR013785">
    <property type="entry name" value="Aldolase_TIM"/>
</dbReference>
<gene>
    <name evidence="11" type="primary">tal</name>
    <name evidence="12" type="ORF">KDD93_03015</name>
</gene>
<evidence type="ECO:0000256" key="3">
    <source>
        <dbReference type="ARBA" id="ARBA00004857"/>
    </source>
</evidence>
<evidence type="ECO:0000256" key="11">
    <source>
        <dbReference type="HAMAP-Rule" id="MF_00493"/>
    </source>
</evidence>
<evidence type="ECO:0000256" key="5">
    <source>
        <dbReference type="ARBA" id="ARBA00013151"/>
    </source>
</evidence>
<keyword evidence="9 11" id="KW-0704">Schiff base</keyword>
<dbReference type="Pfam" id="PF00923">
    <property type="entry name" value="TAL_FSA"/>
    <property type="match status" value="1"/>
</dbReference>
<dbReference type="NCBIfam" id="NF003026">
    <property type="entry name" value="PRK03903.1"/>
    <property type="match status" value="1"/>
</dbReference>
<dbReference type="EMBL" id="JAGSSW010000002">
    <property type="protein sequence ID" value="MBR8463541.1"/>
    <property type="molecule type" value="Genomic_DNA"/>
</dbReference>
<keyword evidence="6 11" id="KW-0963">Cytoplasm</keyword>
<evidence type="ECO:0000256" key="2">
    <source>
        <dbReference type="ARBA" id="ARBA00004496"/>
    </source>
</evidence>
<accession>A0ABS5HGY4</accession>
<evidence type="ECO:0000256" key="8">
    <source>
        <dbReference type="ARBA" id="ARBA00023126"/>
    </source>
</evidence>
<keyword evidence="13" id="KW-1185">Reference proteome</keyword>
<dbReference type="InterPro" id="IPR004732">
    <property type="entry name" value="Transaldolase_2"/>
</dbReference>
<evidence type="ECO:0000313" key="13">
    <source>
        <dbReference type="Proteomes" id="UP000682951"/>
    </source>
</evidence>
<evidence type="ECO:0000256" key="4">
    <source>
        <dbReference type="ARBA" id="ARBA00008426"/>
    </source>
</evidence>
<dbReference type="InterPro" id="IPR001585">
    <property type="entry name" value="TAL/FSA"/>
</dbReference>
<evidence type="ECO:0000256" key="6">
    <source>
        <dbReference type="ARBA" id="ARBA00022490"/>
    </source>
</evidence>
<evidence type="ECO:0000256" key="7">
    <source>
        <dbReference type="ARBA" id="ARBA00022679"/>
    </source>
</evidence>
<comment type="pathway">
    <text evidence="3 11">Carbohydrate degradation; pentose phosphate pathway; D-glyceraldehyde 3-phosphate and beta-D-fructose 6-phosphate from D-ribose 5-phosphate and D-xylulose 5-phosphate (non-oxidative stage): step 2/3.</text>
</comment>
<comment type="caution">
    <text evidence="12">The sequence shown here is derived from an EMBL/GenBank/DDBJ whole genome shotgun (WGS) entry which is preliminary data.</text>
</comment>
<comment type="similarity">
    <text evidence="4 11">Belongs to the transaldolase family. Type 2 subfamily.</text>
</comment>
<dbReference type="Proteomes" id="UP000682951">
    <property type="component" value="Unassembled WGS sequence"/>
</dbReference>
<keyword evidence="8 11" id="KW-0570">Pentose shunt</keyword>
<evidence type="ECO:0000256" key="10">
    <source>
        <dbReference type="ARBA" id="ARBA00048810"/>
    </source>
</evidence>
<evidence type="ECO:0000256" key="9">
    <source>
        <dbReference type="ARBA" id="ARBA00023270"/>
    </source>
</evidence>
<dbReference type="PIRSF" id="PIRSF036915">
    <property type="entry name" value="Trnald_Bac_Plnt"/>
    <property type="match status" value="1"/>
</dbReference>
<feature type="active site" description="Schiff-base intermediate with substrate" evidence="11">
    <location>
        <position position="130"/>
    </location>
</feature>
<dbReference type="PANTHER" id="PTHR10683">
    <property type="entry name" value="TRANSALDOLASE"/>
    <property type="match status" value="1"/>
</dbReference>
<dbReference type="Gene3D" id="3.20.20.70">
    <property type="entry name" value="Aldolase class I"/>
    <property type="match status" value="1"/>
</dbReference>
<dbReference type="RefSeq" id="WP_212141674.1">
    <property type="nucleotide sequence ID" value="NZ_JAGSSW010000002.1"/>
</dbReference>
<comment type="function">
    <text evidence="1 11">Transaldolase is important for the balance of metabolites in the pentose-phosphate pathway.</text>
</comment>
<proteinExistence type="inferred from homology"/>
<dbReference type="SUPFAM" id="SSF51569">
    <property type="entry name" value="Aldolase"/>
    <property type="match status" value="1"/>
</dbReference>
<organism evidence="12 13">
    <name type="scientific">Campylobacter anatolicus</name>
    <dbReference type="NCBI Taxonomy" id="2829105"/>
    <lineage>
        <taxon>Bacteria</taxon>
        <taxon>Pseudomonadati</taxon>
        <taxon>Campylobacterota</taxon>
        <taxon>Epsilonproteobacteria</taxon>
        <taxon>Campylobacterales</taxon>
        <taxon>Campylobacteraceae</taxon>
        <taxon>Campylobacter</taxon>
    </lineage>
</organism>
<evidence type="ECO:0000256" key="1">
    <source>
        <dbReference type="ARBA" id="ARBA00003518"/>
    </source>
</evidence>
<sequence>MYNNEAKFSLWCDFIERDFLDSEFAKLLANSIINGATSNPAIFKSAFVNSNAYKDVIATSSKRYPKDLYEILATQDIKMAATKLFSEYANGNDGFVSLEVDPNLSDNAVATIDEGVRLHATIAMPNVMIKIPATKEGFEAMSALMARGISVNATLIFSPDQAQSCLDAFESGTKSYQKRFPNTNVPKGVISIFVSRFDRLLDTKMYEKGLPTGQVGIMNAAKIYNLIENRGLENIRALFASTGVKGGELRADYYVRELMYKNAVNTAPIETIREFIKEKADVKTPPSDQNIDSFFDVVKGYGIDMNIVYRELLNDGLKAFVVAFEDIIKTLGKPLDK</sequence>
<dbReference type="PROSITE" id="PS01054">
    <property type="entry name" value="TRANSALDOLASE_1"/>
    <property type="match status" value="1"/>
</dbReference>
<dbReference type="HAMAP" id="MF_00493">
    <property type="entry name" value="Transaldolase_2"/>
    <property type="match status" value="1"/>
</dbReference>
<comment type="subcellular location">
    <subcellularLocation>
        <location evidence="2 11">Cytoplasm</location>
    </subcellularLocation>
</comment>